<gene>
    <name evidence="1" type="ORF">KIL84_003618</name>
</gene>
<accession>A0A9D4ATN4</accession>
<proteinExistence type="predicted"/>
<organism evidence="1 2">
    <name type="scientific">Mauremys mutica</name>
    <name type="common">yellowpond turtle</name>
    <dbReference type="NCBI Taxonomy" id="74926"/>
    <lineage>
        <taxon>Eukaryota</taxon>
        <taxon>Metazoa</taxon>
        <taxon>Chordata</taxon>
        <taxon>Craniata</taxon>
        <taxon>Vertebrata</taxon>
        <taxon>Euteleostomi</taxon>
        <taxon>Archelosauria</taxon>
        <taxon>Testudinata</taxon>
        <taxon>Testudines</taxon>
        <taxon>Cryptodira</taxon>
        <taxon>Durocryptodira</taxon>
        <taxon>Testudinoidea</taxon>
        <taxon>Geoemydidae</taxon>
        <taxon>Geoemydinae</taxon>
        <taxon>Mauremys</taxon>
    </lineage>
</organism>
<dbReference type="EMBL" id="JAHDVG010000486">
    <property type="protein sequence ID" value="KAH1168135.1"/>
    <property type="molecule type" value="Genomic_DNA"/>
</dbReference>
<dbReference type="AlphaFoldDB" id="A0A9D4ATN4"/>
<evidence type="ECO:0000313" key="1">
    <source>
        <dbReference type="EMBL" id="KAH1168135.1"/>
    </source>
</evidence>
<sequence length="55" mass="6653">CICRRGEWRSLLLREAWMCRRHPGSLLCSLQELLQRSHAERTSRHCFRNSRLMDP</sequence>
<dbReference type="Proteomes" id="UP000827986">
    <property type="component" value="Unassembled WGS sequence"/>
</dbReference>
<keyword evidence="2" id="KW-1185">Reference proteome</keyword>
<comment type="caution">
    <text evidence="1">The sequence shown here is derived from an EMBL/GenBank/DDBJ whole genome shotgun (WGS) entry which is preliminary data.</text>
</comment>
<name>A0A9D4ATN4_9SAUR</name>
<protein>
    <submittedName>
        <fullName evidence="1">Uncharacterized protein</fullName>
    </submittedName>
</protein>
<reference evidence="1" key="1">
    <citation type="submission" date="2021-09" db="EMBL/GenBank/DDBJ databases">
        <title>The genome of Mauremys mutica provides insights into the evolution of semi-aquatic lifestyle.</title>
        <authorList>
            <person name="Gong S."/>
            <person name="Gao Y."/>
        </authorList>
    </citation>
    <scope>NUCLEOTIDE SEQUENCE</scope>
    <source>
        <strain evidence="1">MM-2020</strain>
        <tissue evidence="1">Muscle</tissue>
    </source>
</reference>
<evidence type="ECO:0000313" key="2">
    <source>
        <dbReference type="Proteomes" id="UP000827986"/>
    </source>
</evidence>
<feature type="non-terminal residue" evidence="1">
    <location>
        <position position="1"/>
    </location>
</feature>